<comment type="similarity">
    <text evidence="6 7 8">Belongs to the ATP:guanido phosphotransferase family.</text>
</comment>
<feature type="binding site" evidence="6 7">
    <location>
        <position position="82"/>
    </location>
    <ligand>
        <name>ATP</name>
        <dbReference type="ChEBI" id="CHEBI:30616"/>
    </ligand>
</feature>
<keyword evidence="3 6" id="KW-0418">Kinase</keyword>
<feature type="binding site" evidence="6 7">
    <location>
        <begin position="197"/>
        <end position="202"/>
    </location>
    <ligand>
        <name>ATP</name>
        <dbReference type="ChEBI" id="CHEBI:30616"/>
    </ligand>
</feature>
<protein>
    <recommendedName>
        <fullName evidence="6">Protein-arginine kinase</fullName>
        <ecNumber evidence="6">2.7.14.1</ecNumber>
    </recommendedName>
</protein>
<evidence type="ECO:0000256" key="8">
    <source>
        <dbReference type="RuleBase" id="RU000505"/>
    </source>
</evidence>
<dbReference type="InterPro" id="IPR022415">
    <property type="entry name" value="ATP-guanido_PTrfase_AS"/>
</dbReference>
<dbReference type="InterPro" id="IPR000749">
    <property type="entry name" value="ATP-guanido_PTrfase"/>
</dbReference>
<dbReference type="GO" id="GO:1990424">
    <property type="term" value="F:protein arginine kinase activity"/>
    <property type="evidence" value="ECO:0007669"/>
    <property type="project" value="UniProtKB-EC"/>
</dbReference>
<evidence type="ECO:0000256" key="1">
    <source>
        <dbReference type="ARBA" id="ARBA00022679"/>
    </source>
</evidence>
<evidence type="ECO:0000256" key="6">
    <source>
        <dbReference type="HAMAP-Rule" id="MF_00602"/>
    </source>
</evidence>
<feature type="domain" description="Phosphagen kinase C-terminal" evidence="9">
    <location>
        <begin position="21"/>
        <end position="244"/>
    </location>
</feature>
<evidence type="ECO:0000256" key="2">
    <source>
        <dbReference type="ARBA" id="ARBA00022741"/>
    </source>
</evidence>
<name>A0ABD4ECF0_STALU</name>
<evidence type="ECO:0000256" key="4">
    <source>
        <dbReference type="ARBA" id="ARBA00022840"/>
    </source>
</evidence>
<evidence type="ECO:0000256" key="3">
    <source>
        <dbReference type="ARBA" id="ARBA00022777"/>
    </source>
</evidence>
<keyword evidence="4 6" id="KW-0067">ATP-binding</keyword>
<dbReference type="Pfam" id="PF00217">
    <property type="entry name" value="ATP-gua_Ptrans"/>
    <property type="match status" value="1"/>
</dbReference>
<gene>
    <name evidence="6" type="primary">mcsB</name>
    <name evidence="10" type="ORF">HMPREF3225_02404</name>
</gene>
<comment type="caution">
    <text evidence="10">The sequence shown here is derived from an EMBL/GenBank/DDBJ whole genome shotgun (WGS) entry which is preliminary data.</text>
</comment>
<proteinExistence type="inferred from homology"/>
<comment type="caution">
    <text evidence="6">Lacks conserved residue(s) required for the propagation of feature annotation.</text>
</comment>
<sequence length="338" mass="38791">MMNDYNINPDDILTNIETAPVVMSSRIRLARNLENHVHPLMFPSEQEGFRVINEVQDALPDLDLQRLDRMDQQSKMQLVAKHLVSPELIKQPASAVMTNEDESLSIMINEEDHIRIQAMSPELSLSELYTKASDIDDLLDKALDISYDEHLGYLTTCPTNIGTGMRASIMLHLPGLSIMKRMNRIAQTINRFGFTIRGIYGEGSQVYGHIYQVSNQLTLGKTEQDIIDNLTEVVNQIINEEMQIRERLHTYNQIETLDRVYRSLGILQNCRMISMEEASYRLSEVKLGIDLGYVQLQDFNFNELMVSIQSAFLYNDEDEDDEKSVNEKRADILRAQTI</sequence>
<dbReference type="NCBIfam" id="NF002193">
    <property type="entry name" value="PRK01059.1-3"/>
    <property type="match status" value="1"/>
</dbReference>
<accession>A0ABD4ECF0</accession>
<comment type="function">
    <text evidence="6">Catalyzes the specific phosphorylation of arginine residues in proteins.</text>
</comment>
<dbReference type="GO" id="GO:0005524">
    <property type="term" value="F:ATP binding"/>
    <property type="evidence" value="ECO:0007669"/>
    <property type="project" value="UniProtKB-UniRule"/>
</dbReference>
<dbReference type="CDD" id="cd07930">
    <property type="entry name" value="bacterial_phosphagen_kinase"/>
    <property type="match status" value="1"/>
</dbReference>
<comment type="catalytic activity">
    <reaction evidence="5 6">
        <text>L-arginyl-[protein] + ATP = N(omega)-phospho-L-arginyl-[protein] + ADP + H(+)</text>
        <dbReference type="Rhea" id="RHEA:43384"/>
        <dbReference type="Rhea" id="RHEA-COMP:10532"/>
        <dbReference type="Rhea" id="RHEA-COMP:10533"/>
        <dbReference type="ChEBI" id="CHEBI:15378"/>
        <dbReference type="ChEBI" id="CHEBI:29965"/>
        <dbReference type="ChEBI" id="CHEBI:30616"/>
        <dbReference type="ChEBI" id="CHEBI:83226"/>
        <dbReference type="ChEBI" id="CHEBI:456216"/>
        <dbReference type="EC" id="2.7.14.1"/>
    </reaction>
</comment>
<dbReference type="InterPro" id="IPR022414">
    <property type="entry name" value="ATP-guanido_PTrfase_cat"/>
</dbReference>
<evidence type="ECO:0000313" key="10">
    <source>
        <dbReference type="EMBL" id="KXA36176.1"/>
    </source>
</evidence>
<dbReference type="SUPFAM" id="SSF55931">
    <property type="entry name" value="Glutamine synthetase/guanido kinase"/>
    <property type="match status" value="1"/>
</dbReference>
<dbReference type="EMBL" id="LRQI01000095">
    <property type="protein sequence ID" value="KXA36176.1"/>
    <property type="molecule type" value="Genomic_DNA"/>
</dbReference>
<evidence type="ECO:0000259" key="9">
    <source>
        <dbReference type="PROSITE" id="PS51510"/>
    </source>
</evidence>
<dbReference type="HAMAP" id="MF_00602">
    <property type="entry name" value="Prot_Arg_kinase"/>
    <property type="match status" value="1"/>
</dbReference>
<dbReference type="Proteomes" id="UP000070063">
    <property type="component" value="Unassembled WGS sequence"/>
</dbReference>
<dbReference type="PROSITE" id="PS00112">
    <property type="entry name" value="PHOSPHAGEN_KINASE"/>
    <property type="match status" value="1"/>
</dbReference>
<dbReference type="AlphaFoldDB" id="A0ABD4ECF0"/>
<dbReference type="InterPro" id="IPR014746">
    <property type="entry name" value="Gln_synth/guanido_kin_cat_dom"/>
</dbReference>
<dbReference type="PANTHER" id="PTHR11547:SF38">
    <property type="entry name" value="ARGININE KINASE 1-RELATED"/>
    <property type="match status" value="1"/>
</dbReference>
<dbReference type="EC" id="2.7.14.1" evidence="6"/>
<keyword evidence="2 6" id="KW-0547">Nucleotide-binding</keyword>
<dbReference type="PANTHER" id="PTHR11547">
    <property type="entry name" value="ARGININE OR CREATINE KINASE"/>
    <property type="match status" value="1"/>
</dbReference>
<feature type="binding site" evidence="7">
    <location>
        <begin position="166"/>
        <end position="170"/>
    </location>
    <ligand>
        <name>ATP</name>
        <dbReference type="ChEBI" id="CHEBI:30616"/>
    </ligand>
</feature>
<feature type="binding site" evidence="6 7">
    <location>
        <position position="115"/>
    </location>
    <ligand>
        <name>ATP</name>
        <dbReference type="ChEBI" id="CHEBI:30616"/>
    </ligand>
</feature>
<reference evidence="10 11" key="1">
    <citation type="submission" date="2016-01" db="EMBL/GenBank/DDBJ databases">
        <authorList>
            <person name="Mitreva M."/>
            <person name="Pepin K.H."/>
            <person name="Mihindukulasuriya K.A."/>
            <person name="Fulton R."/>
            <person name="Fronick C."/>
            <person name="O'Laughlin M."/>
            <person name="Miner T."/>
            <person name="Herter B."/>
            <person name="Rosa B.A."/>
            <person name="Cordes M."/>
            <person name="Tomlinson C."/>
            <person name="Wollam A."/>
            <person name="Palsikar V.B."/>
            <person name="Mardis E.R."/>
            <person name="Wilson R.K."/>
        </authorList>
    </citation>
    <scope>NUCLEOTIDE SEQUENCE [LARGE SCALE GENOMIC DNA]</scope>
    <source>
        <strain evidence="10 11">MJR7738</strain>
    </source>
</reference>
<dbReference type="InterPro" id="IPR023660">
    <property type="entry name" value="Arg_Kinase"/>
</dbReference>
<organism evidence="10 11">
    <name type="scientific">Staphylococcus lugdunensis</name>
    <dbReference type="NCBI Taxonomy" id="28035"/>
    <lineage>
        <taxon>Bacteria</taxon>
        <taxon>Bacillati</taxon>
        <taxon>Bacillota</taxon>
        <taxon>Bacilli</taxon>
        <taxon>Bacillales</taxon>
        <taxon>Staphylococcaceae</taxon>
        <taxon>Staphylococcus</taxon>
    </lineage>
</organism>
<evidence type="ECO:0000313" key="11">
    <source>
        <dbReference type="Proteomes" id="UP000070063"/>
    </source>
</evidence>
<dbReference type="Gene3D" id="3.30.590.10">
    <property type="entry name" value="Glutamine synthetase/guanido kinase, catalytic domain"/>
    <property type="match status" value="1"/>
</dbReference>
<dbReference type="FunFam" id="3.30.590.10:FF:000007">
    <property type="entry name" value="Protein-arginine kinase"/>
    <property type="match status" value="1"/>
</dbReference>
<evidence type="ECO:0000256" key="5">
    <source>
        <dbReference type="ARBA" id="ARBA00051816"/>
    </source>
</evidence>
<keyword evidence="1 6" id="KW-0808">Transferase</keyword>
<dbReference type="GO" id="GO:0016775">
    <property type="term" value="F:phosphotransferase activity, nitrogenous group as acceptor"/>
    <property type="evidence" value="ECO:0007669"/>
    <property type="project" value="UniProtKB-UniRule"/>
</dbReference>
<evidence type="ECO:0000256" key="7">
    <source>
        <dbReference type="PROSITE-ProRule" id="PRU00843"/>
    </source>
</evidence>
<feature type="binding site" evidence="6 7">
    <location>
        <begin position="24"/>
        <end position="28"/>
    </location>
    <ligand>
        <name>ATP</name>
        <dbReference type="ChEBI" id="CHEBI:30616"/>
    </ligand>
</feature>
<dbReference type="PROSITE" id="PS51510">
    <property type="entry name" value="PHOSPHAGEN_KINASE_C"/>
    <property type="match status" value="1"/>
</dbReference>